<dbReference type="EnsemblBacteria" id="ABD42349">
    <property type="protein sequence ID" value="ABD42349"/>
    <property type="gene ID" value="Mhun_2652"/>
</dbReference>
<name>Q2FTE8_METHJ</name>
<dbReference type="InParanoid" id="Q2FTE8"/>
<dbReference type="Proteomes" id="UP000001941">
    <property type="component" value="Chromosome"/>
</dbReference>
<proteinExistence type="predicted"/>
<dbReference type="AlphaFoldDB" id="Q2FTE8"/>
<dbReference type="KEGG" id="mhu:Mhun_2652"/>
<reference evidence="2" key="1">
    <citation type="journal article" date="2016" name="Stand. Genomic Sci.">
        <title>Complete genome sequence of Methanospirillum hungatei type strain JF1.</title>
        <authorList>
            <person name="Gunsalus R.P."/>
            <person name="Cook L.E."/>
            <person name="Crable B."/>
            <person name="Rohlin L."/>
            <person name="McDonald E."/>
            <person name="Mouttaki H."/>
            <person name="Sieber J.R."/>
            <person name="Poweleit N."/>
            <person name="Zhou H."/>
            <person name="Lapidus A.L."/>
            <person name="Daligault H.E."/>
            <person name="Land M."/>
            <person name="Gilna P."/>
            <person name="Ivanova N."/>
            <person name="Kyrpides N."/>
            <person name="Culley D.E."/>
            <person name="McInerney M.J."/>
        </authorList>
    </citation>
    <scope>NUCLEOTIDE SEQUENCE [LARGE SCALE GENOMIC DNA]</scope>
    <source>
        <strain evidence="2">ATCC 27890 / DSM 864 / NBRC 100397 / JF-1</strain>
    </source>
</reference>
<dbReference type="GeneID" id="3924282"/>
<dbReference type="HOGENOM" id="CLU_2010110_0_0_2"/>
<gene>
    <name evidence="1" type="ordered locus">Mhun_2652</name>
</gene>
<dbReference type="EMBL" id="CP000254">
    <property type="protein sequence ID" value="ABD42349.1"/>
    <property type="molecule type" value="Genomic_DNA"/>
</dbReference>
<dbReference type="eggNOG" id="arCOG07809">
    <property type="taxonomic scope" value="Archaea"/>
</dbReference>
<organism evidence="1 2">
    <name type="scientific">Methanospirillum hungatei JF-1 (strain ATCC 27890 / DSM 864 / NBRC 100397 / JF-1)</name>
    <dbReference type="NCBI Taxonomy" id="323259"/>
    <lineage>
        <taxon>Archaea</taxon>
        <taxon>Methanobacteriati</taxon>
        <taxon>Methanobacteriota</taxon>
        <taxon>Stenosarchaea group</taxon>
        <taxon>Methanomicrobia</taxon>
        <taxon>Methanomicrobiales</taxon>
        <taxon>Methanospirillaceae</taxon>
        <taxon>Methanospirillum</taxon>
    </lineage>
</organism>
<keyword evidence="2" id="KW-1185">Reference proteome</keyword>
<accession>Q2FTE8</accession>
<protein>
    <submittedName>
        <fullName evidence="1">Uncharacterized protein</fullName>
    </submittedName>
</protein>
<dbReference type="OrthoDB" id="383916at2157"/>
<evidence type="ECO:0000313" key="2">
    <source>
        <dbReference type="Proteomes" id="UP000001941"/>
    </source>
</evidence>
<evidence type="ECO:0000313" key="1">
    <source>
        <dbReference type="EMBL" id="ABD42349.1"/>
    </source>
</evidence>
<sequence>MPDTLEIVSPSLLTSLASLLCEQPEKKTEPKGSTRSSVADLGAWLSDHHLSYREKPFAGGRLFLFDACPFSTAHTDGAYAIQFASGGIFAGCHHNSCGGGTQRWSELRERFEGPVQNRIMKPE</sequence>
<dbReference type="STRING" id="323259.Mhun_2652"/>
<dbReference type="RefSeq" id="WP_011449605.1">
    <property type="nucleotide sequence ID" value="NC_007796.1"/>
</dbReference>